<evidence type="ECO:0000313" key="2">
    <source>
        <dbReference type="Proteomes" id="UP000053766"/>
    </source>
</evidence>
<gene>
    <name evidence="1" type="ORF">DICVIV_08702</name>
</gene>
<dbReference type="AlphaFoldDB" id="A0A0D8XKV3"/>
<sequence length="121" mass="13804">MDVPVVDGLEIIDFTKKSESGSQHPFEIRLTNGKKVLVHEENAYENYYQDGRSFDDLGQNESELIQFEFDFQVHKDGLKEMKTIGNTIHSNPMAVYHANVLWCYAYGLTVTKKENDGNTAV</sequence>
<dbReference type="Proteomes" id="UP000053766">
    <property type="component" value="Unassembled WGS sequence"/>
</dbReference>
<dbReference type="STRING" id="29172.A0A0D8XKV3"/>
<name>A0A0D8XKV3_DICVI</name>
<reference evidence="1 2" key="1">
    <citation type="submission" date="2013-11" db="EMBL/GenBank/DDBJ databases">
        <title>Draft genome of the bovine lungworm Dictyocaulus viviparus.</title>
        <authorList>
            <person name="Mitreva M."/>
        </authorList>
    </citation>
    <scope>NUCLEOTIDE SEQUENCE [LARGE SCALE GENOMIC DNA]</scope>
    <source>
        <strain evidence="1 2">HannoverDv2000</strain>
    </source>
</reference>
<proteinExistence type="predicted"/>
<keyword evidence="2" id="KW-1185">Reference proteome</keyword>
<accession>A0A0D8XKV3</accession>
<protein>
    <submittedName>
        <fullName evidence="1">Uncharacterized protein</fullName>
    </submittedName>
</protein>
<dbReference type="OrthoDB" id="5862088at2759"/>
<organism evidence="1 2">
    <name type="scientific">Dictyocaulus viviparus</name>
    <name type="common">Bovine lungworm</name>
    <dbReference type="NCBI Taxonomy" id="29172"/>
    <lineage>
        <taxon>Eukaryota</taxon>
        <taxon>Metazoa</taxon>
        <taxon>Ecdysozoa</taxon>
        <taxon>Nematoda</taxon>
        <taxon>Chromadorea</taxon>
        <taxon>Rhabditida</taxon>
        <taxon>Rhabditina</taxon>
        <taxon>Rhabditomorpha</taxon>
        <taxon>Strongyloidea</taxon>
        <taxon>Metastrongylidae</taxon>
        <taxon>Dictyocaulus</taxon>
    </lineage>
</organism>
<evidence type="ECO:0000313" key="1">
    <source>
        <dbReference type="EMBL" id="KJH45248.1"/>
    </source>
</evidence>
<dbReference type="EMBL" id="KN716418">
    <property type="protein sequence ID" value="KJH45248.1"/>
    <property type="molecule type" value="Genomic_DNA"/>
</dbReference>
<reference evidence="2" key="2">
    <citation type="journal article" date="2016" name="Sci. Rep.">
        <title>Dictyocaulus viviparus genome, variome and transcriptome elucidate lungworm biology and support future intervention.</title>
        <authorList>
            <person name="McNulty S.N."/>
            <person name="Strube C."/>
            <person name="Rosa B.A."/>
            <person name="Martin J.C."/>
            <person name="Tyagi R."/>
            <person name="Choi Y.J."/>
            <person name="Wang Q."/>
            <person name="Hallsworth Pepin K."/>
            <person name="Zhang X."/>
            <person name="Ozersky P."/>
            <person name="Wilson R.K."/>
            <person name="Sternberg P.W."/>
            <person name="Gasser R.B."/>
            <person name="Mitreva M."/>
        </authorList>
    </citation>
    <scope>NUCLEOTIDE SEQUENCE [LARGE SCALE GENOMIC DNA]</scope>
    <source>
        <strain evidence="2">HannoverDv2000</strain>
    </source>
</reference>